<dbReference type="AlphaFoldDB" id="G4CHQ5"/>
<proteinExistence type="predicted"/>
<reference evidence="1 2" key="1">
    <citation type="submission" date="2011-05" db="EMBL/GenBank/DDBJ databases">
        <authorList>
            <person name="Muzny D."/>
            <person name="Qin X."/>
            <person name="Deng J."/>
            <person name="Jiang H."/>
            <person name="Liu Y."/>
            <person name="Qu J."/>
            <person name="Song X.-Z."/>
            <person name="Zhang L."/>
            <person name="Thornton R."/>
            <person name="Coyle M."/>
            <person name="Francisco L."/>
            <person name="Jackson L."/>
            <person name="Javaid M."/>
            <person name="Korchina V."/>
            <person name="Kovar C."/>
            <person name="Mata R."/>
            <person name="Mathew T."/>
            <person name="Ngo R."/>
            <person name="Nguyen L."/>
            <person name="Nguyen N."/>
            <person name="Okwuonu G."/>
            <person name="Ongeri F."/>
            <person name="Pham C."/>
            <person name="Simmons D."/>
            <person name="Wilczek-Boney K."/>
            <person name="Hale W."/>
            <person name="Jakkamsetti A."/>
            <person name="Pham P."/>
            <person name="Ruth R."/>
            <person name="San Lucas F."/>
            <person name="Warren J."/>
            <person name="Zhang J."/>
            <person name="Zhao Z."/>
            <person name="Zhou C."/>
            <person name="Zhu D."/>
            <person name="Lee S."/>
            <person name="Bess C."/>
            <person name="Blankenburg K."/>
            <person name="Forbes L."/>
            <person name="Fu Q."/>
            <person name="Gubbala S."/>
            <person name="Hirani K."/>
            <person name="Jayaseelan J.C."/>
            <person name="Lara F."/>
            <person name="Munidasa M."/>
            <person name="Palculict T."/>
            <person name="Patil S."/>
            <person name="Pu L.-L."/>
            <person name="Saada N."/>
            <person name="Tang L."/>
            <person name="Weissenberger G."/>
            <person name="Zhu Y."/>
            <person name="Hemphill L."/>
            <person name="Shang Y."/>
            <person name="Youmans B."/>
            <person name="Ayvaz T."/>
            <person name="Ross M."/>
            <person name="Santibanez J."/>
            <person name="Aqrawi P."/>
            <person name="Gross S."/>
            <person name="Joshi V."/>
            <person name="Fowler G."/>
            <person name="Nazareth L."/>
            <person name="Reid J."/>
            <person name="Worley K."/>
            <person name="Petrosino J."/>
            <person name="Highlander S."/>
            <person name="Gibbs R."/>
        </authorList>
    </citation>
    <scope>NUCLEOTIDE SEQUENCE [LARGE SCALE GENOMIC DNA]</scope>
    <source>
        <strain evidence="1 2">871</strain>
    </source>
</reference>
<accession>G4CHQ5</accession>
<dbReference type="HOGENOM" id="CLU_3202445_0_0_4"/>
<gene>
    <name evidence="1" type="ORF">HMPREF9371_1144</name>
</gene>
<organism evidence="1 2">
    <name type="scientific">Neisseria shayeganii 871</name>
    <dbReference type="NCBI Taxonomy" id="1032488"/>
    <lineage>
        <taxon>Bacteria</taxon>
        <taxon>Pseudomonadati</taxon>
        <taxon>Pseudomonadota</taxon>
        <taxon>Betaproteobacteria</taxon>
        <taxon>Neisseriales</taxon>
        <taxon>Neisseriaceae</taxon>
        <taxon>Neisseria</taxon>
    </lineage>
</organism>
<protein>
    <submittedName>
        <fullName evidence="1">Uncharacterized protein</fullName>
    </submittedName>
</protein>
<evidence type="ECO:0000313" key="2">
    <source>
        <dbReference type="Proteomes" id="UP000003019"/>
    </source>
</evidence>
<name>G4CHQ5_9NEIS</name>
<sequence>MRKATHSAAFAPDSLIYIKSYMGSHPLSGSPRPLQNPQMWMQFKA</sequence>
<comment type="caution">
    <text evidence="1">The sequence shown here is derived from an EMBL/GenBank/DDBJ whole genome shotgun (WGS) entry which is preliminary data.</text>
</comment>
<evidence type="ECO:0000313" key="1">
    <source>
        <dbReference type="EMBL" id="EGY52634.1"/>
    </source>
</evidence>
<dbReference type="Proteomes" id="UP000003019">
    <property type="component" value="Unassembled WGS sequence"/>
</dbReference>
<dbReference type="PATRIC" id="fig|1032488.3.peg.1074"/>
<keyword evidence="2" id="KW-1185">Reference proteome</keyword>
<dbReference type="EMBL" id="AGAY01000043">
    <property type="protein sequence ID" value="EGY52634.1"/>
    <property type="molecule type" value="Genomic_DNA"/>
</dbReference>